<dbReference type="RefSeq" id="WP_075529162.1">
    <property type="nucleotide sequence ID" value="NZ_CP017560.1"/>
</dbReference>
<dbReference type="EMBL" id="CP017560">
    <property type="protein sequence ID" value="AOV08996.1"/>
    <property type="molecule type" value="Genomic_DNA"/>
</dbReference>
<dbReference type="KEGG" id="surl:BI350_16545"/>
<gene>
    <name evidence="1" type="ORF">BI350_16545</name>
</gene>
<dbReference type="Proteomes" id="UP000185746">
    <property type="component" value="Chromosome"/>
</dbReference>
<evidence type="ECO:0000313" key="2">
    <source>
        <dbReference type="Proteomes" id="UP000185746"/>
    </source>
</evidence>
<sequence length="113" mass="13026">MLVDSKVGEVYHHLKNEERWIGILKNTTLDEFIILLETFKCNAPIASLIVLTDRDKSVLKGLANGQTLEFLQRTLDLSMEEIERSIFRINSYFKVPNYIESISKAIVQKIITI</sequence>
<proteinExistence type="predicted"/>
<keyword evidence="2" id="KW-1185">Reference proteome</keyword>
<dbReference type="AlphaFoldDB" id="A0A1D8JJW6"/>
<protein>
    <recommendedName>
        <fullName evidence="3">HTH luxR-type domain-containing protein</fullName>
    </recommendedName>
</protein>
<evidence type="ECO:0000313" key="1">
    <source>
        <dbReference type="EMBL" id="AOV08996.1"/>
    </source>
</evidence>
<accession>A0A1D8JJW6</accession>
<evidence type="ECO:0008006" key="3">
    <source>
        <dbReference type="Google" id="ProtNLM"/>
    </source>
</evidence>
<name>A0A1D8JJW6_9BACL</name>
<reference evidence="1 2" key="1">
    <citation type="submission" date="2016-09" db="EMBL/GenBank/DDBJ databases">
        <title>Complete genome sequence of the Lysinibacillus sphaericus LMG 22257, a specie of Bacillus with ureolytic activity that can effectively biodeposit calcium carbonate.</title>
        <authorList>
            <person name="Yan W."/>
        </authorList>
    </citation>
    <scope>NUCLEOTIDE SEQUENCE [LARGE SCALE GENOMIC DNA]</scope>
    <source>
        <strain evidence="1 2">LMG 22257</strain>
    </source>
</reference>
<organism evidence="1 2">
    <name type="scientific">Sporosarcina ureilytica</name>
    <dbReference type="NCBI Taxonomy" id="298596"/>
    <lineage>
        <taxon>Bacteria</taxon>
        <taxon>Bacillati</taxon>
        <taxon>Bacillota</taxon>
        <taxon>Bacilli</taxon>
        <taxon>Bacillales</taxon>
        <taxon>Caryophanaceae</taxon>
        <taxon>Sporosarcina</taxon>
    </lineage>
</organism>